<dbReference type="AlphaFoldDB" id="A0A4Z0J5B6"/>
<accession>A0A4Z0J5B6</accession>
<sequence length="222" mass="26316">MNNQQDWIVFNAKKHRFLLDNLEDMQNTLFFVRDHMLHKKFCYFYQVKPKGYHKNLKTPMSHMFIVIHKNNLQHLFGIQYKQGANTFWNHLENMSLSLPDIRLEKDWAKAKILAMKYFSKTLTTDCRIYEESTWNKLVYDHLAESTHDPVAIAYQRGCTKYETPRSCKHTKYHFQKPNSNPGIVKAIAEYNINDRISNDNPQILCQVSGFKYAANELKALFD</sequence>
<feature type="domain" description="Phage-Barnase-EndoU-ColicinE5/D-RelE like nuclease 4" evidence="1">
    <location>
        <begin position="60"/>
        <end position="196"/>
    </location>
</feature>
<dbReference type="RefSeq" id="WP_135368809.1">
    <property type="nucleotide sequence ID" value="NZ_RKLX01000025.1"/>
</dbReference>
<dbReference type="Proteomes" id="UP000297348">
    <property type="component" value="Unassembled WGS sequence"/>
</dbReference>
<organism evidence="2 3">
    <name type="scientific">Levilactobacillus suantsaiihabitans</name>
    <dbReference type="NCBI Taxonomy" id="2487722"/>
    <lineage>
        <taxon>Bacteria</taxon>
        <taxon>Bacillati</taxon>
        <taxon>Bacillota</taxon>
        <taxon>Bacilli</taxon>
        <taxon>Lactobacillales</taxon>
        <taxon>Lactobacillaceae</taxon>
        <taxon>Levilactobacillus</taxon>
    </lineage>
</organism>
<reference evidence="2 3" key="1">
    <citation type="submission" date="2018-10" db="EMBL/GenBank/DDBJ databases">
        <title>Lactobacillus sp. R7 and Lactobacillus sp. R19 isolated from fermented mustard green product of Taiwan.</title>
        <authorList>
            <person name="Lin S.-T."/>
        </authorList>
    </citation>
    <scope>NUCLEOTIDE SEQUENCE [LARGE SCALE GENOMIC DNA]</scope>
    <source>
        <strain evidence="2 3">BCRC 81129</strain>
    </source>
</reference>
<dbReference type="OrthoDB" id="2361603at2"/>
<dbReference type="InterPro" id="IPR041420">
    <property type="entry name" value="PBECR4"/>
</dbReference>
<evidence type="ECO:0000313" key="2">
    <source>
        <dbReference type="EMBL" id="TGD17654.1"/>
    </source>
</evidence>
<keyword evidence="3" id="KW-1185">Reference proteome</keyword>
<evidence type="ECO:0000313" key="3">
    <source>
        <dbReference type="Proteomes" id="UP000297348"/>
    </source>
</evidence>
<name>A0A4Z0J5B6_9LACO</name>
<dbReference type="Pfam" id="PF18813">
    <property type="entry name" value="PBECR4"/>
    <property type="match status" value="1"/>
</dbReference>
<gene>
    <name evidence="2" type="ORF">EGT51_11440</name>
</gene>
<protein>
    <recommendedName>
        <fullName evidence="1">Phage-Barnase-EndoU-ColicinE5/D-RelE like nuclease 4 domain-containing protein</fullName>
    </recommendedName>
</protein>
<dbReference type="EMBL" id="RKLX01000025">
    <property type="protein sequence ID" value="TGD17654.1"/>
    <property type="molecule type" value="Genomic_DNA"/>
</dbReference>
<evidence type="ECO:0000259" key="1">
    <source>
        <dbReference type="Pfam" id="PF18813"/>
    </source>
</evidence>
<comment type="caution">
    <text evidence="2">The sequence shown here is derived from an EMBL/GenBank/DDBJ whole genome shotgun (WGS) entry which is preliminary data.</text>
</comment>
<proteinExistence type="predicted"/>